<organism evidence="8 9">
    <name type="scientific">Senegalimassilia faecalis</name>
    <dbReference type="NCBI Taxonomy" id="2509433"/>
    <lineage>
        <taxon>Bacteria</taxon>
        <taxon>Bacillati</taxon>
        <taxon>Actinomycetota</taxon>
        <taxon>Coriobacteriia</taxon>
        <taxon>Coriobacteriales</taxon>
        <taxon>Coriobacteriaceae</taxon>
        <taxon>Senegalimassilia</taxon>
    </lineage>
</organism>
<dbReference type="InterPro" id="IPR018385">
    <property type="entry name" value="C4_dicarb_anaerob_car-like"/>
</dbReference>
<dbReference type="EMBL" id="SDPW01000001">
    <property type="protein sequence ID" value="RXZ53111.1"/>
    <property type="molecule type" value="Genomic_DNA"/>
</dbReference>
<sequence length="528" mass="56899">MSTEAAAAEPIGVPTDKKDKKQKKKKKLSFPTAFTILFALTIIAVIATWFVPAGQYAKLQYVADSNTLSITSPQGDISEVPATQDELDQLGVKIDIEQFTGGAITKAISIPGTYEQLDAQPKGIADITQAMVSGTIDGVDIMVFILVLGGLIGVVNATGAFESGLMALTKKTKGREFLLVFLVSLLMVLGGTSCGLEEEAVAFYPILVPVFLALGYDSIVCVGAIFLAGSMGTTFSTINPFSVVIASNAAGINFMEGFEWRVAGCIVGAIVVISYLYWYCKKIKANPEFSYTYEDREHFAKLFSVERGETAAAHAEGFSLRKKVILVLFIAAFVLMVYGVMNLGWWFPQMAAMFLAISIIIMFISGTEEKVVVNAFIDGASSLVGVSLIIGLARGINLIMEQGLISDTLLFWSSNAVQGMAGPAFIIIMMIIFFLLGFVVPSSSGLAVLAMPIMAPLADTVGIDRFSIVCAYQWGQYAMLYLAPTGLVLATLTMLDMKYSKWLKFVWPIVVFTLVFGGILLCAQVMMA</sequence>
<protein>
    <submittedName>
        <fullName evidence="8">YfcC family protein</fullName>
    </submittedName>
</protein>
<keyword evidence="3 7" id="KW-0812">Transmembrane</keyword>
<dbReference type="OrthoDB" id="9342495at2"/>
<feature type="transmembrane region" description="Helical" evidence="7">
    <location>
        <begin position="376"/>
        <end position="400"/>
    </location>
</feature>
<name>A0A4Q2JZW3_9ACTN</name>
<evidence type="ECO:0000256" key="6">
    <source>
        <dbReference type="SAM" id="MobiDB-lite"/>
    </source>
</evidence>
<evidence type="ECO:0000256" key="4">
    <source>
        <dbReference type="ARBA" id="ARBA00022989"/>
    </source>
</evidence>
<reference evidence="8 9" key="1">
    <citation type="submission" date="2019-01" db="EMBL/GenBank/DDBJ databases">
        <title>Senegalimassilia sp. nov. KGMB04484 isolated human feces.</title>
        <authorList>
            <person name="Han K.-I."/>
            <person name="Kim J.-S."/>
            <person name="Lee K.C."/>
            <person name="Suh M.K."/>
            <person name="Eom M.K."/>
            <person name="Lee J.H."/>
            <person name="Park S.-H."/>
            <person name="Kang S.W."/>
            <person name="Park J.-E."/>
            <person name="Oh B.S."/>
            <person name="Yu S.Y."/>
            <person name="Choi S.-H."/>
            <person name="Lee D.H."/>
            <person name="Yoon H."/>
            <person name="Kim B.-Y."/>
            <person name="Lee J.H."/>
            <person name="Lee J.-S."/>
        </authorList>
    </citation>
    <scope>NUCLEOTIDE SEQUENCE [LARGE SCALE GENOMIC DNA]</scope>
    <source>
        <strain evidence="8 9">KGMB04484</strain>
    </source>
</reference>
<comment type="subcellular location">
    <subcellularLocation>
        <location evidence="1">Cell membrane</location>
        <topology evidence="1">Multi-pass membrane protein</topology>
    </subcellularLocation>
</comment>
<gene>
    <name evidence="8" type="ORF">ET524_00310</name>
</gene>
<feature type="transmembrane region" description="Helical" evidence="7">
    <location>
        <begin position="505"/>
        <end position="527"/>
    </location>
</feature>
<proteinExistence type="predicted"/>
<dbReference type="Pfam" id="PF03606">
    <property type="entry name" value="DcuC"/>
    <property type="match status" value="1"/>
</dbReference>
<evidence type="ECO:0000313" key="8">
    <source>
        <dbReference type="EMBL" id="RXZ53111.1"/>
    </source>
</evidence>
<keyword evidence="4 7" id="KW-1133">Transmembrane helix</keyword>
<feature type="transmembrane region" description="Helical" evidence="7">
    <location>
        <begin position="474"/>
        <end position="493"/>
    </location>
</feature>
<comment type="caution">
    <text evidence="8">The sequence shown here is derived from an EMBL/GenBank/DDBJ whole genome shotgun (WGS) entry which is preliminary data.</text>
</comment>
<dbReference type="Proteomes" id="UP000293345">
    <property type="component" value="Unassembled WGS sequence"/>
</dbReference>
<feature type="transmembrane region" description="Helical" evidence="7">
    <location>
        <begin position="324"/>
        <end position="340"/>
    </location>
</feature>
<dbReference type="PANTHER" id="PTHR43652">
    <property type="entry name" value="BASIC AMINO ACID ANTIPORTER YFCC-RELATED"/>
    <property type="match status" value="1"/>
</dbReference>
<feature type="transmembrane region" description="Helical" evidence="7">
    <location>
        <begin position="420"/>
        <end position="439"/>
    </location>
</feature>
<evidence type="ECO:0000256" key="1">
    <source>
        <dbReference type="ARBA" id="ARBA00004651"/>
    </source>
</evidence>
<feature type="transmembrane region" description="Helical" evidence="7">
    <location>
        <begin position="346"/>
        <end position="364"/>
    </location>
</feature>
<evidence type="ECO:0000313" key="9">
    <source>
        <dbReference type="Proteomes" id="UP000293345"/>
    </source>
</evidence>
<dbReference type="GO" id="GO:0005886">
    <property type="term" value="C:plasma membrane"/>
    <property type="evidence" value="ECO:0007669"/>
    <property type="project" value="UniProtKB-SubCell"/>
</dbReference>
<feature type="transmembrane region" description="Helical" evidence="7">
    <location>
        <begin position="202"/>
        <end position="228"/>
    </location>
</feature>
<feature type="transmembrane region" description="Helical" evidence="7">
    <location>
        <begin position="260"/>
        <end position="280"/>
    </location>
</feature>
<evidence type="ECO:0000256" key="5">
    <source>
        <dbReference type="ARBA" id="ARBA00023136"/>
    </source>
</evidence>
<evidence type="ECO:0000256" key="7">
    <source>
        <dbReference type="SAM" id="Phobius"/>
    </source>
</evidence>
<dbReference type="InterPro" id="IPR051679">
    <property type="entry name" value="DASS-Related_Transporters"/>
</dbReference>
<feature type="transmembrane region" description="Helical" evidence="7">
    <location>
        <begin position="235"/>
        <end position="254"/>
    </location>
</feature>
<evidence type="ECO:0000256" key="2">
    <source>
        <dbReference type="ARBA" id="ARBA00022475"/>
    </source>
</evidence>
<feature type="transmembrane region" description="Helical" evidence="7">
    <location>
        <begin position="177"/>
        <end position="196"/>
    </location>
</feature>
<evidence type="ECO:0000256" key="3">
    <source>
        <dbReference type="ARBA" id="ARBA00022692"/>
    </source>
</evidence>
<feature type="transmembrane region" description="Helical" evidence="7">
    <location>
        <begin position="141"/>
        <end position="165"/>
    </location>
</feature>
<feature type="transmembrane region" description="Helical" evidence="7">
    <location>
        <begin position="446"/>
        <end position="468"/>
    </location>
</feature>
<keyword evidence="2" id="KW-1003">Cell membrane</keyword>
<dbReference type="RefSeq" id="WP_129422842.1">
    <property type="nucleotide sequence ID" value="NZ_SDPW01000001.1"/>
</dbReference>
<dbReference type="PANTHER" id="PTHR43652:SF6">
    <property type="entry name" value="ARGININE REPRESSOR"/>
    <property type="match status" value="1"/>
</dbReference>
<feature type="transmembrane region" description="Helical" evidence="7">
    <location>
        <begin position="28"/>
        <end position="51"/>
    </location>
</feature>
<accession>A0A4Q2JZW3</accession>
<dbReference type="AlphaFoldDB" id="A0A4Q2JZW3"/>
<feature type="region of interest" description="Disordered" evidence="6">
    <location>
        <begin position="1"/>
        <end position="22"/>
    </location>
</feature>
<keyword evidence="5 7" id="KW-0472">Membrane</keyword>
<keyword evidence="9" id="KW-1185">Reference proteome</keyword>